<accession>A0A7C3NAG7</accession>
<dbReference type="Pfam" id="PF00571">
    <property type="entry name" value="CBS"/>
    <property type="match status" value="1"/>
</dbReference>
<dbReference type="Gene3D" id="3.90.550.10">
    <property type="entry name" value="Spore Coat Polysaccharide Biosynthesis Protein SpsA, Chain A"/>
    <property type="match status" value="1"/>
</dbReference>
<evidence type="ECO:0000256" key="1">
    <source>
        <dbReference type="PROSITE-ProRule" id="PRU00703"/>
    </source>
</evidence>
<protein>
    <submittedName>
        <fullName evidence="3">CBS domain-containing protein</fullName>
    </submittedName>
</protein>
<comment type="caution">
    <text evidence="3">The sequence shown here is derived from an EMBL/GenBank/DDBJ whole genome shotgun (WGS) entry which is preliminary data.</text>
</comment>
<name>A0A7C3NAG7_UNCW3</name>
<dbReference type="EMBL" id="DSTT01000005">
    <property type="protein sequence ID" value="HFK24061.1"/>
    <property type="molecule type" value="Genomic_DNA"/>
</dbReference>
<proteinExistence type="predicted"/>
<gene>
    <name evidence="3" type="ORF">ENS15_05360</name>
</gene>
<dbReference type="SUPFAM" id="SSF53448">
    <property type="entry name" value="Nucleotide-diphospho-sugar transferases"/>
    <property type="match status" value="1"/>
</dbReference>
<dbReference type="InterPro" id="IPR029044">
    <property type="entry name" value="Nucleotide-diphossugar_trans"/>
</dbReference>
<sequence length="366" mass="42548">MKSIRKKTFQLLLIKSKKFQEKRMNVKEFIIDENSSILECLKKLNDIGGKILFLVDRNLKVKGSLTDGDIRRAIIKGLTVNYSAKNIAKKDFIFLRKDSEHEAKKIMERYKIKFIPLLDDKGRIIKIYQNEKKKDDFSKIAVLIMAGGKGKRLLPLTEIKPKPLLEIGNTSLIEKIMDTFILEGFKNIYVSLNYKKEMIEKKLISKYPDIFDDSSFIKEKRPLGTAGALFHLRKIEEETVIVHNADIINDIDFSTLIKFHKKNKNEITSVLIPQKIQIDYGVVSVDKKSLLNIVEKPTLEFFILSGINVFQKNVLKNLKEKYLDMDQLLNEKIKEKRKVGYYLHNGFWYDVGNKESYERISKVYGG</sequence>
<dbReference type="InterPro" id="IPR046342">
    <property type="entry name" value="CBS_dom_sf"/>
</dbReference>
<dbReference type="InterPro" id="IPR000644">
    <property type="entry name" value="CBS_dom"/>
</dbReference>
<organism evidence="3">
    <name type="scientific">candidate division WOR-3 bacterium</name>
    <dbReference type="NCBI Taxonomy" id="2052148"/>
    <lineage>
        <taxon>Bacteria</taxon>
        <taxon>Bacteria division WOR-3</taxon>
    </lineage>
</organism>
<evidence type="ECO:0000313" key="3">
    <source>
        <dbReference type="EMBL" id="HFK24061.1"/>
    </source>
</evidence>
<dbReference type="InterPro" id="IPR005835">
    <property type="entry name" value="NTP_transferase_dom"/>
</dbReference>
<dbReference type="Gene3D" id="3.10.580.10">
    <property type="entry name" value="CBS-domain"/>
    <property type="match status" value="1"/>
</dbReference>
<dbReference type="PROSITE" id="PS51371">
    <property type="entry name" value="CBS"/>
    <property type="match status" value="1"/>
</dbReference>
<dbReference type="PANTHER" id="PTHR22572">
    <property type="entry name" value="SUGAR-1-PHOSPHATE GUANYL TRANSFERASE"/>
    <property type="match status" value="1"/>
</dbReference>
<keyword evidence="1" id="KW-0129">CBS domain</keyword>
<feature type="domain" description="CBS" evidence="2">
    <location>
        <begin position="24"/>
        <end position="80"/>
    </location>
</feature>
<evidence type="ECO:0000259" key="2">
    <source>
        <dbReference type="PROSITE" id="PS51371"/>
    </source>
</evidence>
<dbReference type="InterPro" id="IPR050486">
    <property type="entry name" value="Mannose-1P_guanyltransferase"/>
</dbReference>
<reference evidence="3" key="1">
    <citation type="journal article" date="2020" name="mSystems">
        <title>Genome- and Community-Level Interaction Insights into Carbon Utilization and Element Cycling Functions of Hydrothermarchaeota in Hydrothermal Sediment.</title>
        <authorList>
            <person name="Zhou Z."/>
            <person name="Liu Y."/>
            <person name="Xu W."/>
            <person name="Pan J."/>
            <person name="Luo Z.H."/>
            <person name="Li M."/>
        </authorList>
    </citation>
    <scope>NUCLEOTIDE SEQUENCE [LARGE SCALE GENOMIC DNA]</scope>
    <source>
        <strain evidence="3">SpSt-464</strain>
    </source>
</reference>
<dbReference type="Pfam" id="PF00483">
    <property type="entry name" value="NTP_transferase"/>
    <property type="match status" value="1"/>
</dbReference>
<dbReference type="AlphaFoldDB" id="A0A7C3NAG7"/>